<dbReference type="SMART" id="SM00248">
    <property type="entry name" value="ANK"/>
    <property type="match status" value="3"/>
</dbReference>
<feature type="region of interest" description="Disordered" evidence="3">
    <location>
        <begin position="1"/>
        <end position="84"/>
    </location>
</feature>
<feature type="compositionally biased region" description="Polar residues" evidence="3">
    <location>
        <begin position="72"/>
        <end position="84"/>
    </location>
</feature>
<dbReference type="Proteomes" id="UP000750711">
    <property type="component" value="Unassembled WGS sequence"/>
</dbReference>
<evidence type="ECO:0000259" key="4">
    <source>
        <dbReference type="PROSITE" id="PS00028"/>
    </source>
</evidence>
<dbReference type="PROSITE" id="PS00028">
    <property type="entry name" value="ZINC_FINGER_C2H2_1"/>
    <property type="match status" value="1"/>
</dbReference>
<sequence>MPDSSLLGRLRDRIGRRKKSEKKLQSATTPASSSTPKPNFSSNLPPDQSSPSVAQTQGQGQPPSLPSGPGSNVNTDPSAEANGNLTPLSMKFILDNFDVKEQFKFEKSDTEVDPRVARARDAWKQSFVHLKAALAECPSLNLPDLSEDSLEVAMAKAESTSLDHTSSYVFGNVIEQVLTDQEAKSNQLSGKIGSFMTKVYPVAKVVLQVVAFSADAASFLPLKVTANGLIQVVSLAISEDTRHTDIIGALGRLSDHQQYVDSLRGLNLMNLKPLILVKAINLMAEINNFLRISILYLKSHFIGKVWTGMIGEDQVAAAKTTLQGAIEDFDQGVRQEADFIIWEREDARRTKKLLDSLTKLPNYKQIQSDYRQRRTVGTGEWLFMHPKFNQWSNVIDHIISISKADKSTPSRIGLAYMYCDYKNQTNQTVVAMLCSILKQLTEGKTSLVGKLEEFQLENKDKALNVEDYTKLLRSVIVTFSTVYIIIDALDEFSTVDEYRRELMEAILSLYPLPATNCRVFVSSRPSSDIEALFGADAQIGIVPDEKDISAYVDTKVGDSKRFKPWLEKDHNLLDQIRGSVIEKSQKIFLLAFLQMERILSDESAGDVKITLSKLTSNLDDYYDNAMERIKSIRPQNHSAMALSLLKWICHAQQPLKLVEAQHALAIRLNVNINSSQEHLSFVINPFDPVAARCAGLVLVRDGSVILAHETVQQYLSTRKSTLFPDADTEISQACLTYLLFEELKSGPCDTDEEFKIRIENFPFLDYSASFWVEHIREKSQSKVLTLTLRFLRSTGCLQSAIQAAYMHSTHEKEPCQTFPKSLTGLHIAAAGNLKTIVEALLENETNPSPKSEDGETPLYQAAESGHEEIVRLLIERGADVNACGGHYGSALQAASIKRYESIKKLLLENNATLDVSTGSIGRIFDRFPRAPVWLIARLSDADAFRRRVLSQVRDHASNELIHSIQDNPSPAPRVMPTMRRFIAKRPSISREDTILDFQSLTAIRARVLQRAPTQKERLAIPPMARFGPDVTLLKCPFCCKIFSKISEGTWNSDPFASRSEWLQHESEHWNEWRCAECRKVLPSSDLWVSHIKEVHVSQQIQDQATSDASPADGKRLVPLTVDFNGLDCPLCGENVSQPTRKNEHSVEEATNEPAIPTLSEQRRISETEKTSARYRLVQFSDPSPTAGQLQPFLGGDSHPSSLAVTSLESPIIPIIEVELRAGSFHRHVARHLEEFALTALPRSEGYDSDGDSNLGVGYDSDGDSSLGDIELNFEDPNEPIPDLIEGYGWEDILPTRPEDFESLSDPTLAQIASSQPYAEEAGWIPYPNAASGSPDRSSEDGIEPDFKVEDEYDVNFGDLDEEIRRLIKPEPLPSKASFGRYSTPPAPRPQNNVPSPLSKREPAPASSAKVEQKSSEPQELGPEVESKWASHMQLVTFRATATKIADRYLEEKGVRLRRRSARSTVIRDWNAYDQGVRDSKKIDVHRKRLKG</sequence>
<feature type="region of interest" description="Disordered" evidence="3">
    <location>
        <begin position="1366"/>
        <end position="1425"/>
    </location>
</feature>
<name>A0A9P8RTC6_9PEZI</name>
<feature type="compositionally biased region" description="Low complexity" evidence="3">
    <location>
        <begin position="26"/>
        <end position="36"/>
    </location>
</feature>
<dbReference type="InterPro" id="IPR013087">
    <property type="entry name" value="Znf_C2H2_type"/>
</dbReference>
<dbReference type="PROSITE" id="PS50088">
    <property type="entry name" value="ANK_REPEAT"/>
    <property type="match status" value="1"/>
</dbReference>
<keyword evidence="2" id="KW-0040">ANK repeat</keyword>
<reference evidence="5" key="1">
    <citation type="submission" date="2021-03" db="EMBL/GenBank/DDBJ databases">
        <title>Comparative genomics and phylogenomic investigation of the class Geoglossomycetes provide insights into ecological specialization and systematics.</title>
        <authorList>
            <person name="Melie T."/>
            <person name="Pirro S."/>
            <person name="Miller A.N."/>
            <person name="Quandt A."/>
        </authorList>
    </citation>
    <scope>NUCLEOTIDE SEQUENCE</scope>
    <source>
        <strain evidence="5">CAQ_001_2017</strain>
    </source>
</reference>
<evidence type="ECO:0000313" key="6">
    <source>
        <dbReference type="Proteomes" id="UP000750711"/>
    </source>
</evidence>
<proteinExistence type="predicted"/>
<feature type="repeat" description="ANK" evidence="2">
    <location>
        <begin position="853"/>
        <end position="885"/>
    </location>
</feature>
<feature type="compositionally biased region" description="Low complexity" evidence="3">
    <location>
        <begin position="55"/>
        <end position="71"/>
    </location>
</feature>
<dbReference type="SUPFAM" id="SSF48403">
    <property type="entry name" value="Ankyrin repeat"/>
    <property type="match status" value="1"/>
</dbReference>
<accession>A0A9P8RTC6</accession>
<feature type="compositionally biased region" description="Polar residues" evidence="3">
    <location>
        <begin position="37"/>
        <end position="54"/>
    </location>
</feature>
<organism evidence="5 6">
    <name type="scientific">Trichoglossum hirsutum</name>
    <dbReference type="NCBI Taxonomy" id="265104"/>
    <lineage>
        <taxon>Eukaryota</taxon>
        <taxon>Fungi</taxon>
        <taxon>Dikarya</taxon>
        <taxon>Ascomycota</taxon>
        <taxon>Pezizomycotina</taxon>
        <taxon>Geoglossomycetes</taxon>
        <taxon>Geoglossales</taxon>
        <taxon>Geoglossaceae</taxon>
        <taxon>Trichoglossum</taxon>
    </lineage>
</organism>
<protein>
    <recommendedName>
        <fullName evidence="4">C2H2-type domain-containing protein</fullName>
    </recommendedName>
</protein>
<dbReference type="Pfam" id="PF12796">
    <property type="entry name" value="Ank_2"/>
    <property type="match status" value="1"/>
</dbReference>
<evidence type="ECO:0000256" key="3">
    <source>
        <dbReference type="SAM" id="MobiDB-lite"/>
    </source>
</evidence>
<dbReference type="EMBL" id="JAGHQM010000087">
    <property type="protein sequence ID" value="KAH0565502.1"/>
    <property type="molecule type" value="Genomic_DNA"/>
</dbReference>
<evidence type="ECO:0000256" key="2">
    <source>
        <dbReference type="PROSITE-ProRule" id="PRU00023"/>
    </source>
</evidence>
<evidence type="ECO:0000313" key="5">
    <source>
        <dbReference type="EMBL" id="KAH0565502.1"/>
    </source>
</evidence>
<feature type="region of interest" description="Disordered" evidence="3">
    <location>
        <begin position="1242"/>
        <end position="1261"/>
    </location>
</feature>
<feature type="domain" description="C2H2-type" evidence="4">
    <location>
        <begin position="1074"/>
        <end position="1095"/>
    </location>
</feature>
<dbReference type="InterPro" id="IPR036770">
    <property type="entry name" value="Ankyrin_rpt-contain_sf"/>
</dbReference>
<dbReference type="PANTHER" id="PTHR10039">
    <property type="entry name" value="AMELOGENIN"/>
    <property type="match status" value="1"/>
</dbReference>
<dbReference type="PANTHER" id="PTHR10039:SF15">
    <property type="entry name" value="NACHT DOMAIN-CONTAINING PROTEIN"/>
    <property type="match status" value="1"/>
</dbReference>
<dbReference type="PROSITE" id="PS50297">
    <property type="entry name" value="ANK_REP_REGION"/>
    <property type="match status" value="1"/>
</dbReference>
<keyword evidence="6" id="KW-1185">Reference proteome</keyword>
<comment type="caution">
    <text evidence="5">The sequence shown here is derived from an EMBL/GenBank/DDBJ whole genome shotgun (WGS) entry which is preliminary data.</text>
</comment>
<keyword evidence="1" id="KW-0677">Repeat</keyword>
<evidence type="ECO:0000256" key="1">
    <source>
        <dbReference type="ARBA" id="ARBA00022737"/>
    </source>
</evidence>
<dbReference type="Pfam" id="PF24883">
    <property type="entry name" value="NPHP3_N"/>
    <property type="match status" value="1"/>
</dbReference>
<feature type="region of interest" description="Disordered" evidence="3">
    <location>
        <begin position="1324"/>
        <end position="1352"/>
    </location>
</feature>
<dbReference type="Gene3D" id="1.25.40.20">
    <property type="entry name" value="Ankyrin repeat-containing domain"/>
    <property type="match status" value="1"/>
</dbReference>
<feature type="compositionally biased region" description="Basic and acidic residues" evidence="3">
    <location>
        <begin position="1336"/>
        <end position="1349"/>
    </location>
</feature>
<gene>
    <name evidence="5" type="ORF">GP486_001096</name>
</gene>
<dbReference type="InterPro" id="IPR002110">
    <property type="entry name" value="Ankyrin_rpt"/>
</dbReference>
<dbReference type="InterPro" id="IPR056884">
    <property type="entry name" value="NPHP3-like_N"/>
</dbReference>